<reference evidence="2" key="1">
    <citation type="submission" date="2018-10" db="EMBL/GenBank/DDBJ databases">
        <title>Hidden diversity of soil giant viruses.</title>
        <authorList>
            <person name="Schulz F."/>
            <person name="Alteio L."/>
            <person name="Goudeau D."/>
            <person name="Ryan E.M."/>
            <person name="Malmstrom R.R."/>
            <person name="Blanchard J."/>
            <person name="Woyke T."/>
        </authorList>
    </citation>
    <scope>NUCLEOTIDE SEQUENCE</scope>
    <source>
        <strain evidence="2">BAV1</strain>
    </source>
</reference>
<organism evidence="2">
    <name type="scientific">Barrevirus sp</name>
    <dbReference type="NCBI Taxonomy" id="2487763"/>
    <lineage>
        <taxon>Viruses</taxon>
        <taxon>Varidnaviria</taxon>
        <taxon>Bamfordvirae</taxon>
        <taxon>Nucleocytoviricota</taxon>
        <taxon>Megaviricetes</taxon>
        <taxon>Imitervirales</taxon>
        <taxon>Mimiviridae</taxon>
        <taxon>Klosneuvirinae</taxon>
    </lineage>
</organism>
<name>A0A3G4ZSH3_9VIRU</name>
<feature type="transmembrane region" description="Helical" evidence="1">
    <location>
        <begin position="61"/>
        <end position="83"/>
    </location>
</feature>
<dbReference type="EMBL" id="MK072002">
    <property type="protein sequence ID" value="AYV76951.1"/>
    <property type="molecule type" value="Genomic_DNA"/>
</dbReference>
<gene>
    <name evidence="2" type="ORF">Barrevirus5_10</name>
</gene>
<evidence type="ECO:0000313" key="2">
    <source>
        <dbReference type="EMBL" id="AYV76951.1"/>
    </source>
</evidence>
<keyword evidence="1" id="KW-0472">Membrane</keyword>
<feature type="transmembrane region" description="Helical" evidence="1">
    <location>
        <begin position="21"/>
        <end position="41"/>
    </location>
</feature>
<accession>A0A3G4ZSH3</accession>
<evidence type="ECO:0000256" key="1">
    <source>
        <dbReference type="SAM" id="Phobius"/>
    </source>
</evidence>
<proteinExistence type="predicted"/>
<keyword evidence="1" id="KW-1133">Transmembrane helix</keyword>
<sequence length="84" mass="9665">MNQRSSTPSVFSTDMRTFITLIFIIIILPFLIYLLLLSYYYSARYLILTFTFVTDPRQLLVILYLGPVVAIIGLSMTLAYFGII</sequence>
<protein>
    <submittedName>
        <fullName evidence="2">Uncharacterized protein</fullName>
    </submittedName>
</protein>
<keyword evidence="1" id="KW-0812">Transmembrane</keyword>